<evidence type="ECO:0000313" key="4">
    <source>
        <dbReference type="Proteomes" id="UP001499895"/>
    </source>
</evidence>
<evidence type="ECO:0000259" key="2">
    <source>
        <dbReference type="SMART" id="SM00458"/>
    </source>
</evidence>
<dbReference type="CDD" id="cd00161">
    <property type="entry name" value="beta-trefoil_Ricin-like"/>
    <property type="match status" value="1"/>
</dbReference>
<dbReference type="Pfam" id="PF00652">
    <property type="entry name" value="Ricin_B_lectin"/>
    <property type="match status" value="1"/>
</dbReference>
<keyword evidence="4" id="KW-1185">Reference proteome</keyword>
<feature type="domain" description="Ricin B lectin" evidence="2">
    <location>
        <begin position="51"/>
        <end position="183"/>
    </location>
</feature>
<dbReference type="InterPro" id="IPR035992">
    <property type="entry name" value="Ricin_B-like_lectins"/>
</dbReference>
<dbReference type="Gene3D" id="2.80.10.50">
    <property type="match status" value="2"/>
</dbReference>
<evidence type="ECO:0000256" key="1">
    <source>
        <dbReference type="SAM" id="SignalP"/>
    </source>
</evidence>
<evidence type="ECO:0000313" key="3">
    <source>
        <dbReference type="EMBL" id="GAA0472922.1"/>
    </source>
</evidence>
<protein>
    <recommendedName>
        <fullName evidence="2">Ricin B lectin domain-containing protein</fullName>
    </recommendedName>
</protein>
<feature type="signal peptide" evidence="1">
    <location>
        <begin position="1"/>
        <end position="42"/>
    </location>
</feature>
<dbReference type="SMART" id="SM00458">
    <property type="entry name" value="RICIN"/>
    <property type="match status" value="1"/>
</dbReference>
<proteinExistence type="predicted"/>
<accession>A0ABP3K6R5</accession>
<dbReference type="Proteomes" id="UP001499895">
    <property type="component" value="Unassembled WGS sequence"/>
</dbReference>
<dbReference type="EMBL" id="BAAAHB010000043">
    <property type="protein sequence ID" value="GAA0472922.1"/>
    <property type="molecule type" value="Genomic_DNA"/>
</dbReference>
<dbReference type="SUPFAM" id="SSF50370">
    <property type="entry name" value="Ricin B-like lectins"/>
    <property type="match status" value="1"/>
</dbReference>
<organism evidence="3 4">
    <name type="scientific">Streptomyces stramineus</name>
    <dbReference type="NCBI Taxonomy" id="173861"/>
    <lineage>
        <taxon>Bacteria</taxon>
        <taxon>Bacillati</taxon>
        <taxon>Actinomycetota</taxon>
        <taxon>Actinomycetes</taxon>
        <taxon>Kitasatosporales</taxon>
        <taxon>Streptomycetaceae</taxon>
        <taxon>Streptomyces</taxon>
    </lineage>
</organism>
<dbReference type="RefSeq" id="WP_344092307.1">
    <property type="nucleotide sequence ID" value="NZ_BAAAHB010000043.1"/>
</dbReference>
<feature type="chain" id="PRO_5046610450" description="Ricin B lectin domain-containing protein" evidence="1">
    <location>
        <begin position="43"/>
        <end position="359"/>
    </location>
</feature>
<name>A0ABP3K6R5_9ACTN</name>
<keyword evidence="1" id="KW-0732">Signal</keyword>
<dbReference type="InterPro" id="IPR000772">
    <property type="entry name" value="Ricin_B_lectin"/>
</dbReference>
<dbReference type="PROSITE" id="PS50231">
    <property type="entry name" value="RICIN_B_LECTIN"/>
    <property type="match status" value="1"/>
</dbReference>
<reference evidence="4" key="1">
    <citation type="journal article" date="2019" name="Int. J. Syst. Evol. Microbiol.">
        <title>The Global Catalogue of Microorganisms (GCM) 10K type strain sequencing project: providing services to taxonomists for standard genome sequencing and annotation.</title>
        <authorList>
            <consortium name="The Broad Institute Genomics Platform"/>
            <consortium name="The Broad Institute Genome Sequencing Center for Infectious Disease"/>
            <person name="Wu L."/>
            <person name="Ma J."/>
        </authorList>
    </citation>
    <scope>NUCLEOTIDE SEQUENCE [LARGE SCALE GENOMIC DNA]</scope>
    <source>
        <strain evidence="4">JCM 10649</strain>
    </source>
</reference>
<gene>
    <name evidence="3" type="ORF">GCM10009544_38660</name>
</gene>
<sequence>MTFTPAPRRPVPFLRMVAAALAACCAALGIALSPPLAAPAHAAENCDSALQCMTFTSQGNGRALDVQNGSRNDGAYIVTNSAPGHHQSWRLNVDATDSSFSIVNNTTGKCIDVGWPALRQQTCRGQKSQKWYFQPVSGSTDAFMIRNANDNSCIDLTANAQYNDAWTGKSSCHGAANQRWTTASAAAWNLAVDHGARVCQKNTASCHWTVKSEAPAAPLPKVCASAVWYNNTGSEVPQTFSVTKESGWESSIGTTLQSDISGGNEMALQATISSALTFNNTWRGSSSVNDAITVRVPDKNYGWVTLAKLARKVTGNWTFDAQGLPWTADDTITVPVQSDPAGGATLYSANVSPTFTSCV</sequence>
<comment type="caution">
    <text evidence="3">The sequence shown here is derived from an EMBL/GenBank/DDBJ whole genome shotgun (WGS) entry which is preliminary data.</text>
</comment>